<evidence type="ECO:0000256" key="7">
    <source>
        <dbReference type="SAM" id="Phobius"/>
    </source>
</evidence>
<dbReference type="GO" id="GO:0005509">
    <property type="term" value="F:calcium ion binding"/>
    <property type="evidence" value="ECO:0007669"/>
    <property type="project" value="InterPro"/>
</dbReference>
<dbReference type="PANTHER" id="PTHR14002">
    <property type="entry name" value="ENDOGLIN/TGF-BETA RECEPTOR TYPE III"/>
    <property type="match status" value="1"/>
</dbReference>
<evidence type="ECO:0000256" key="2">
    <source>
        <dbReference type="ARBA" id="ARBA00022729"/>
    </source>
</evidence>
<dbReference type="SMART" id="SM00181">
    <property type="entry name" value="EGF"/>
    <property type="match status" value="2"/>
</dbReference>
<protein>
    <recommendedName>
        <fullName evidence="13">Deleted in malignant brain tumors 1 protein</fullName>
    </recommendedName>
</protein>
<dbReference type="InterPro" id="IPR035914">
    <property type="entry name" value="Sperma_CUB_dom_sf"/>
</dbReference>
<dbReference type="FunFam" id="2.60.120.290:FF:000013">
    <property type="entry name" value="Membrane frizzled-related protein"/>
    <property type="match status" value="1"/>
</dbReference>
<dbReference type="SUPFAM" id="SSF49854">
    <property type="entry name" value="Spermadhesin, CUB domain"/>
    <property type="match status" value="2"/>
</dbReference>
<keyword evidence="5" id="KW-0325">Glycoprotein</keyword>
<feature type="domain" description="CUB" evidence="9">
    <location>
        <begin position="586"/>
        <end position="694"/>
    </location>
</feature>
<dbReference type="FunFam" id="2.60.120.290:FF:000005">
    <property type="entry name" value="Procollagen C-endopeptidase enhancer 1"/>
    <property type="match status" value="1"/>
</dbReference>
<accession>A0AAU9VW23</accession>
<evidence type="ECO:0000259" key="9">
    <source>
        <dbReference type="PROSITE" id="PS01180"/>
    </source>
</evidence>
<feature type="signal peptide" evidence="8">
    <location>
        <begin position="1"/>
        <end position="20"/>
    </location>
</feature>
<feature type="domain" description="ZP" evidence="10">
    <location>
        <begin position="1014"/>
        <end position="1261"/>
    </location>
</feature>
<dbReference type="Gene3D" id="2.60.40.4100">
    <property type="entry name" value="Zona pellucida, ZP-C domain"/>
    <property type="match status" value="1"/>
</dbReference>
<evidence type="ECO:0000313" key="11">
    <source>
        <dbReference type="EMBL" id="CAH3038364.1"/>
    </source>
</evidence>
<dbReference type="SMART" id="SM00241">
    <property type="entry name" value="ZP"/>
    <property type="match status" value="1"/>
</dbReference>
<organism evidence="11 12">
    <name type="scientific">Pocillopora meandrina</name>
    <dbReference type="NCBI Taxonomy" id="46732"/>
    <lineage>
        <taxon>Eukaryota</taxon>
        <taxon>Metazoa</taxon>
        <taxon>Cnidaria</taxon>
        <taxon>Anthozoa</taxon>
        <taxon>Hexacorallia</taxon>
        <taxon>Scleractinia</taxon>
        <taxon>Astrocoeniina</taxon>
        <taxon>Pocilloporidae</taxon>
        <taxon>Pocillopora</taxon>
    </lineage>
</organism>
<evidence type="ECO:0000259" key="10">
    <source>
        <dbReference type="PROSITE" id="PS51034"/>
    </source>
</evidence>
<dbReference type="InterPro" id="IPR000742">
    <property type="entry name" value="EGF"/>
</dbReference>
<dbReference type="EMBL" id="CALNXJ010000004">
    <property type="protein sequence ID" value="CAH3038364.1"/>
    <property type="molecule type" value="Genomic_DNA"/>
</dbReference>
<keyword evidence="1" id="KW-0245">EGF-like domain</keyword>
<gene>
    <name evidence="11" type="ORF">PMEA_00021649</name>
</gene>
<dbReference type="SMART" id="SM00042">
    <property type="entry name" value="CUB"/>
    <property type="match status" value="2"/>
</dbReference>
<evidence type="ECO:0008006" key="13">
    <source>
        <dbReference type="Google" id="ProtNLM"/>
    </source>
</evidence>
<dbReference type="Pfam" id="PF00100">
    <property type="entry name" value="Zona_pellucida"/>
    <property type="match status" value="1"/>
</dbReference>
<evidence type="ECO:0000256" key="4">
    <source>
        <dbReference type="ARBA" id="ARBA00023157"/>
    </source>
</evidence>
<proteinExistence type="predicted"/>
<feature type="chain" id="PRO_5043796140" description="Deleted in malignant brain tumors 1 protein" evidence="8">
    <location>
        <begin position="21"/>
        <end position="1372"/>
    </location>
</feature>
<evidence type="ECO:0000256" key="6">
    <source>
        <dbReference type="PROSITE-ProRule" id="PRU00059"/>
    </source>
</evidence>
<dbReference type="CDD" id="cd00041">
    <property type="entry name" value="CUB"/>
    <property type="match status" value="2"/>
</dbReference>
<evidence type="ECO:0000256" key="3">
    <source>
        <dbReference type="ARBA" id="ARBA00022737"/>
    </source>
</evidence>
<keyword evidence="7" id="KW-0472">Membrane</keyword>
<dbReference type="Pfam" id="PF12662">
    <property type="entry name" value="cEGF"/>
    <property type="match status" value="1"/>
</dbReference>
<dbReference type="SUPFAM" id="SSF57196">
    <property type="entry name" value="EGF/Laminin"/>
    <property type="match status" value="2"/>
</dbReference>
<dbReference type="SMART" id="SM00179">
    <property type="entry name" value="EGF_CA"/>
    <property type="match status" value="2"/>
</dbReference>
<dbReference type="PRINTS" id="PR00023">
    <property type="entry name" value="ZPELLUCIDA"/>
</dbReference>
<dbReference type="InterPro" id="IPR055355">
    <property type="entry name" value="ZP-C"/>
</dbReference>
<dbReference type="Gene3D" id="2.10.25.10">
    <property type="entry name" value="Laminin"/>
    <property type="match status" value="2"/>
</dbReference>
<dbReference type="Gene3D" id="2.60.40.3210">
    <property type="entry name" value="Zona pellucida, ZP-N domain"/>
    <property type="match status" value="1"/>
</dbReference>
<dbReference type="InterPro" id="IPR048290">
    <property type="entry name" value="ZP_chr"/>
</dbReference>
<sequence length="1372" mass="153112">MLSSLIPCLIVVTFSRQTTASHFRGGIITWKPSGNNSNEVLFNFRLGFRRSFSNSYYCDNSMVANQSIVGSGGSWRASHDKRYYLSFTVADTGYHCTDFSVQEDWTQGENSFEYTFSDEGPWLISYSSCCWISLANGGSSWLLSTTVNLTRRQDNGKINSSPISAMAPIVRHQQGCPKTITIPAEDSDGDKVRCRWSIGYYRECGGVCQSFQSGALDEGKCTLSLPSNIALGWHAVAITLEDYPASTTNFQSATPYSHVSLQFLVHVSPSSGPCNRAPVLIGQSPNDGSCEEVSNGNTFNSVIEAKHIDSSRSIAEIITVTPLYMVISGLLNYTDSIGDTVFYRNASWNPRLSQKGRHIFCFKAVDNFGIESKQRCITIIVGSNSTPNPLLYSRVPVVPRLSWPWWFGFVDFNITFDQQIKRPRHSKFIRIVLEDHVIYKLDTRSSSEVTVDKFSLKFRLPQVVLSMRGNYSITMDRGVVVGLGCTSDGPPSPGFSSLKDWPFDVGVCSKGTYMGQNNQCSDVNECSKAPSILSRKKRSHRYRKTNEFLSLYLTAMASSMPITSFSPTPGNSAVIMSFCIFLPGACSYYLYQRNGRFTSPGFPYQYSNNQHCTWSIEAPYGYYIYLQFGPFNLESDYDWVEIFDGSSAYSTRIKRESGYQPSWGVCSSGRFLFVKFTSDGSYTQSGFSATYRVVSHASGVGQVFASAVHVGCYGSSLKTPIPSTNLSPTRSSTYIPSTSSAIGACSYYLYQRNGRFTSPGFPYRYSNNQHCTWSIEAPYGYYINLQFGSFNLESGYDWVEIFDGSSAYSTRIKRESGSQPSWGVCSSGRFLFVKFTTDSSATRQGFSATYRVVPRASNVYQVYASTFLGSCYGSSLISSPPPTRERSVQSTPVMHTSPNVMTSSHTSANSLNIKATVTTVMPVTSSTPFVLHLPANCQHDCVNTWGSYYCTCRQGYRLEADGKTCQDINECLTQNGGCTHQCVNIPGGHYCKCPEGVTMGFDNKTCHEPGITVKCTAEAMFIFLERKTFQGFDPNKLTLLYTSCRASYNDSHISLRTSLNDCGTTHNESEDAITFYNKVRSVQSYSGNIITREQNVSIPFYCSYGRKAQLRNPTFKTWKNHFTVSEGGYGNFTFTMDLFKTARYLTPFSYNDYPITVHLRDQLFLQLTVQSHQSNLVLFVDTCKATPTPDPYSVPQYVFLQRGCKLDSTLNYSYSISSKQRFSIQAFRFIEDHPVVHLHCEVLACHRNTARSRCLQGCSRYRGRRDEVPGSESTQVYEMSSGPIKYQNGASATDTTEAETQTNMEIITVVAASGGFCLLLVIILTIVVIRIKKRLNGAFADRNKVYPMEQCGNHVKEDNSNNLGFVQDDELN</sequence>
<keyword evidence="12" id="KW-1185">Reference proteome</keyword>
<dbReference type="PROSITE" id="PS01180">
    <property type="entry name" value="CUB"/>
    <property type="match status" value="2"/>
</dbReference>
<dbReference type="InterPro" id="IPR001507">
    <property type="entry name" value="ZP_dom"/>
</dbReference>
<feature type="transmembrane region" description="Helical" evidence="7">
    <location>
        <begin position="1306"/>
        <end position="1329"/>
    </location>
</feature>
<dbReference type="PROSITE" id="PS51034">
    <property type="entry name" value="ZP_2"/>
    <property type="match status" value="1"/>
</dbReference>
<dbReference type="InterPro" id="IPR000859">
    <property type="entry name" value="CUB_dom"/>
</dbReference>
<dbReference type="FunFam" id="2.10.25.10:FF:000010">
    <property type="entry name" value="Pro-epidermal growth factor"/>
    <property type="match status" value="1"/>
</dbReference>
<dbReference type="InterPro" id="IPR001881">
    <property type="entry name" value="EGF-like_Ca-bd_dom"/>
</dbReference>
<dbReference type="CDD" id="cd00054">
    <property type="entry name" value="EGF_CA"/>
    <property type="match status" value="2"/>
</dbReference>
<evidence type="ECO:0000256" key="5">
    <source>
        <dbReference type="ARBA" id="ARBA00023180"/>
    </source>
</evidence>
<comment type="caution">
    <text evidence="6">Lacks conserved residue(s) required for the propagation of feature annotation.</text>
</comment>
<keyword evidence="3" id="KW-0677">Repeat</keyword>
<evidence type="ECO:0000313" key="12">
    <source>
        <dbReference type="Proteomes" id="UP001159428"/>
    </source>
</evidence>
<keyword evidence="7" id="KW-0812">Transmembrane</keyword>
<dbReference type="Pfam" id="PF14670">
    <property type="entry name" value="FXa_inhibition"/>
    <property type="match status" value="1"/>
</dbReference>
<dbReference type="Proteomes" id="UP001159428">
    <property type="component" value="Unassembled WGS sequence"/>
</dbReference>
<keyword evidence="2 8" id="KW-0732">Signal</keyword>
<feature type="domain" description="CUB" evidence="9">
    <location>
        <begin position="745"/>
        <end position="853"/>
    </location>
</feature>
<comment type="caution">
    <text evidence="11">The sequence shown here is derived from an EMBL/GenBank/DDBJ whole genome shotgun (WGS) entry which is preliminary data.</text>
</comment>
<dbReference type="PANTHER" id="PTHR14002:SF43">
    <property type="entry name" value="DELTA-LIKE PROTEIN"/>
    <property type="match status" value="1"/>
</dbReference>
<keyword evidence="7" id="KW-1133">Transmembrane helix</keyword>
<dbReference type="InterPro" id="IPR026823">
    <property type="entry name" value="cEGF"/>
</dbReference>
<reference evidence="11 12" key="1">
    <citation type="submission" date="2022-05" db="EMBL/GenBank/DDBJ databases">
        <authorList>
            <consortium name="Genoscope - CEA"/>
            <person name="William W."/>
        </authorList>
    </citation>
    <scope>NUCLEOTIDE SEQUENCE [LARGE SCALE GENOMIC DNA]</scope>
</reference>
<dbReference type="Gene3D" id="2.60.120.290">
    <property type="entry name" value="Spermadhesin, CUB domain"/>
    <property type="match status" value="2"/>
</dbReference>
<evidence type="ECO:0000256" key="1">
    <source>
        <dbReference type="ARBA" id="ARBA00022536"/>
    </source>
</evidence>
<dbReference type="InterPro" id="IPR042235">
    <property type="entry name" value="ZP-C_dom"/>
</dbReference>
<evidence type="ECO:0000256" key="8">
    <source>
        <dbReference type="SAM" id="SignalP"/>
    </source>
</evidence>
<keyword evidence="4" id="KW-1015">Disulfide bond</keyword>
<name>A0AAU9VW23_9CNID</name>
<dbReference type="Pfam" id="PF00431">
    <property type="entry name" value="CUB"/>
    <property type="match status" value="2"/>
</dbReference>